<feature type="domain" description="MaoC-like" evidence="2">
    <location>
        <begin position="28"/>
        <end position="127"/>
    </location>
</feature>
<dbReference type="Proteomes" id="UP001596119">
    <property type="component" value="Unassembled WGS sequence"/>
</dbReference>
<dbReference type="PANTHER" id="PTHR43664">
    <property type="entry name" value="MONOAMINE OXIDASE-RELATED"/>
    <property type="match status" value="1"/>
</dbReference>
<dbReference type="RefSeq" id="WP_379564722.1">
    <property type="nucleotide sequence ID" value="NZ_JBHSQK010000008.1"/>
</dbReference>
<comment type="similarity">
    <text evidence="1">Belongs to the enoyl-CoA hydratase/isomerase family.</text>
</comment>
<evidence type="ECO:0000259" key="2">
    <source>
        <dbReference type="Pfam" id="PF01575"/>
    </source>
</evidence>
<organism evidence="3 4">
    <name type="scientific">Pseudonocardia lutea</name>
    <dbReference type="NCBI Taxonomy" id="2172015"/>
    <lineage>
        <taxon>Bacteria</taxon>
        <taxon>Bacillati</taxon>
        <taxon>Actinomycetota</taxon>
        <taxon>Actinomycetes</taxon>
        <taxon>Pseudonocardiales</taxon>
        <taxon>Pseudonocardiaceae</taxon>
        <taxon>Pseudonocardia</taxon>
    </lineage>
</organism>
<name>A0ABW1I5U6_9PSEU</name>
<keyword evidence="4" id="KW-1185">Reference proteome</keyword>
<sequence>MPTEQVLRPDTDTRTGPGRRFEEFTVGERFTSAPRTVTATDLAEFTRLSGDDHPLHAGPDGILQGPFGLAVAMGLLQGLGLHGSAVRGLLDTHWSYRLPLRVGDTVRLQMTVVRCRRTRKGDAGVVTRHMRLLDEQGRTVQEGTTSALVDAAGPGPDPVGRAFGTVAWGEALVAALAPEFAESLATWDGAIGLRAGEHEVSLRVYRGKVIEVAGRAALGPTFTVEADELTWTELVTAPANEFTRFAMSGRFGMRGNGYEYLRLTKALHLIVDAARGIA</sequence>
<dbReference type="Gene3D" id="3.10.129.10">
    <property type="entry name" value="Hotdog Thioesterase"/>
    <property type="match status" value="1"/>
</dbReference>
<proteinExistence type="inferred from homology"/>
<comment type="caution">
    <text evidence="3">The sequence shown here is derived from an EMBL/GenBank/DDBJ whole genome shotgun (WGS) entry which is preliminary data.</text>
</comment>
<dbReference type="InterPro" id="IPR029069">
    <property type="entry name" value="HotDog_dom_sf"/>
</dbReference>
<reference evidence="4" key="1">
    <citation type="journal article" date="2019" name="Int. J. Syst. Evol. Microbiol.">
        <title>The Global Catalogue of Microorganisms (GCM) 10K type strain sequencing project: providing services to taxonomists for standard genome sequencing and annotation.</title>
        <authorList>
            <consortium name="The Broad Institute Genomics Platform"/>
            <consortium name="The Broad Institute Genome Sequencing Center for Infectious Disease"/>
            <person name="Wu L."/>
            <person name="Ma J."/>
        </authorList>
    </citation>
    <scope>NUCLEOTIDE SEQUENCE [LARGE SCALE GENOMIC DNA]</scope>
    <source>
        <strain evidence="4">CGMCC 4.7397</strain>
    </source>
</reference>
<gene>
    <name evidence="3" type="ORF">ACFQH9_05150</name>
</gene>
<dbReference type="SUPFAM" id="SSF54637">
    <property type="entry name" value="Thioesterase/thiol ester dehydrase-isomerase"/>
    <property type="match status" value="1"/>
</dbReference>
<dbReference type="PANTHER" id="PTHR43664:SF1">
    <property type="entry name" value="BETA-METHYLMALYL-COA DEHYDRATASE"/>
    <property type="match status" value="1"/>
</dbReference>
<protein>
    <submittedName>
        <fullName evidence="3">MaoC/PaaZ C-terminal domain-containing protein</fullName>
    </submittedName>
</protein>
<dbReference type="Pfam" id="PF01575">
    <property type="entry name" value="MaoC_dehydratas"/>
    <property type="match status" value="1"/>
</dbReference>
<dbReference type="SUPFAM" id="SSF55718">
    <property type="entry name" value="SCP-like"/>
    <property type="match status" value="1"/>
</dbReference>
<evidence type="ECO:0000313" key="3">
    <source>
        <dbReference type="EMBL" id="MFC5947659.1"/>
    </source>
</evidence>
<dbReference type="InterPro" id="IPR052342">
    <property type="entry name" value="MCH/BMMD"/>
</dbReference>
<dbReference type="InterPro" id="IPR036527">
    <property type="entry name" value="SCP2_sterol-bd_dom_sf"/>
</dbReference>
<dbReference type="Gene3D" id="3.30.1050.10">
    <property type="entry name" value="SCP2 sterol-binding domain"/>
    <property type="match status" value="1"/>
</dbReference>
<evidence type="ECO:0000313" key="4">
    <source>
        <dbReference type="Proteomes" id="UP001596119"/>
    </source>
</evidence>
<dbReference type="EMBL" id="JBHSQK010000008">
    <property type="protein sequence ID" value="MFC5947659.1"/>
    <property type="molecule type" value="Genomic_DNA"/>
</dbReference>
<dbReference type="InterPro" id="IPR002539">
    <property type="entry name" value="MaoC-like_dom"/>
</dbReference>
<evidence type="ECO:0000256" key="1">
    <source>
        <dbReference type="ARBA" id="ARBA00005254"/>
    </source>
</evidence>
<accession>A0ABW1I5U6</accession>